<dbReference type="Proteomes" id="UP001302126">
    <property type="component" value="Unassembled WGS sequence"/>
</dbReference>
<comment type="caution">
    <text evidence="2">The sequence shown here is derived from an EMBL/GenBank/DDBJ whole genome shotgun (WGS) entry which is preliminary data.</text>
</comment>
<dbReference type="EMBL" id="MU864404">
    <property type="protein sequence ID" value="KAK4187327.1"/>
    <property type="molecule type" value="Genomic_DNA"/>
</dbReference>
<accession>A0AAN7AIL4</accession>
<evidence type="ECO:0000313" key="2">
    <source>
        <dbReference type="EMBL" id="KAK4187327.1"/>
    </source>
</evidence>
<reference evidence="2" key="1">
    <citation type="journal article" date="2023" name="Mol. Phylogenet. Evol.">
        <title>Genome-scale phylogeny and comparative genomics of the fungal order Sordariales.</title>
        <authorList>
            <person name="Hensen N."/>
            <person name="Bonometti L."/>
            <person name="Westerberg I."/>
            <person name="Brannstrom I.O."/>
            <person name="Guillou S."/>
            <person name="Cros-Aarteil S."/>
            <person name="Calhoun S."/>
            <person name="Haridas S."/>
            <person name="Kuo A."/>
            <person name="Mondo S."/>
            <person name="Pangilinan J."/>
            <person name="Riley R."/>
            <person name="LaButti K."/>
            <person name="Andreopoulos B."/>
            <person name="Lipzen A."/>
            <person name="Chen C."/>
            <person name="Yan M."/>
            <person name="Daum C."/>
            <person name="Ng V."/>
            <person name="Clum A."/>
            <person name="Steindorff A."/>
            <person name="Ohm R.A."/>
            <person name="Martin F."/>
            <person name="Silar P."/>
            <person name="Natvig D.O."/>
            <person name="Lalanne C."/>
            <person name="Gautier V."/>
            <person name="Ament-Velasquez S.L."/>
            <person name="Kruys A."/>
            <person name="Hutchinson M.I."/>
            <person name="Powell A.J."/>
            <person name="Barry K."/>
            <person name="Miller A.N."/>
            <person name="Grigoriev I.V."/>
            <person name="Debuchy R."/>
            <person name="Gladieux P."/>
            <person name="Hiltunen Thoren M."/>
            <person name="Johannesson H."/>
        </authorList>
    </citation>
    <scope>NUCLEOTIDE SEQUENCE</scope>
    <source>
        <strain evidence="2">PSN309</strain>
    </source>
</reference>
<organism evidence="2 3">
    <name type="scientific">Podospora australis</name>
    <dbReference type="NCBI Taxonomy" id="1536484"/>
    <lineage>
        <taxon>Eukaryota</taxon>
        <taxon>Fungi</taxon>
        <taxon>Dikarya</taxon>
        <taxon>Ascomycota</taxon>
        <taxon>Pezizomycotina</taxon>
        <taxon>Sordariomycetes</taxon>
        <taxon>Sordariomycetidae</taxon>
        <taxon>Sordariales</taxon>
        <taxon>Podosporaceae</taxon>
        <taxon>Podospora</taxon>
    </lineage>
</organism>
<reference evidence="2" key="2">
    <citation type="submission" date="2023-05" db="EMBL/GenBank/DDBJ databases">
        <authorList>
            <consortium name="Lawrence Berkeley National Laboratory"/>
            <person name="Steindorff A."/>
            <person name="Hensen N."/>
            <person name="Bonometti L."/>
            <person name="Westerberg I."/>
            <person name="Brannstrom I.O."/>
            <person name="Guillou S."/>
            <person name="Cros-Aarteil S."/>
            <person name="Calhoun S."/>
            <person name="Haridas S."/>
            <person name="Kuo A."/>
            <person name="Mondo S."/>
            <person name="Pangilinan J."/>
            <person name="Riley R."/>
            <person name="Labutti K."/>
            <person name="Andreopoulos B."/>
            <person name="Lipzen A."/>
            <person name="Chen C."/>
            <person name="Yanf M."/>
            <person name="Daum C."/>
            <person name="Ng V."/>
            <person name="Clum A."/>
            <person name="Ohm R."/>
            <person name="Martin F."/>
            <person name="Silar P."/>
            <person name="Natvig D."/>
            <person name="Lalanne C."/>
            <person name="Gautier V."/>
            <person name="Ament-Velasquez S.L."/>
            <person name="Kruys A."/>
            <person name="Hutchinson M.I."/>
            <person name="Powell A.J."/>
            <person name="Barry K."/>
            <person name="Miller A.N."/>
            <person name="Grigoriev I.V."/>
            <person name="Debuchy R."/>
            <person name="Gladieux P."/>
            <person name="Thoren M.H."/>
            <person name="Johannesson H."/>
        </authorList>
    </citation>
    <scope>NUCLEOTIDE SEQUENCE</scope>
    <source>
        <strain evidence="2">PSN309</strain>
    </source>
</reference>
<gene>
    <name evidence="2" type="ORF">QBC35DRAFT_452337</name>
</gene>
<keyword evidence="3" id="KW-1185">Reference proteome</keyword>
<feature type="region of interest" description="Disordered" evidence="1">
    <location>
        <begin position="1"/>
        <end position="28"/>
    </location>
</feature>
<proteinExistence type="predicted"/>
<evidence type="ECO:0000313" key="3">
    <source>
        <dbReference type="Proteomes" id="UP001302126"/>
    </source>
</evidence>
<protein>
    <submittedName>
        <fullName evidence="2">Uncharacterized protein</fullName>
    </submittedName>
</protein>
<dbReference type="AlphaFoldDB" id="A0AAN7AIL4"/>
<name>A0AAN7AIL4_9PEZI</name>
<evidence type="ECO:0000256" key="1">
    <source>
        <dbReference type="SAM" id="MobiDB-lite"/>
    </source>
</evidence>
<feature type="region of interest" description="Disordered" evidence="1">
    <location>
        <begin position="71"/>
        <end position="93"/>
    </location>
</feature>
<sequence length="111" mass="12632">MSSEQNPPAEPTPSEEPQVAEPTTAPESVTWENTIKNYFIPDDVKCMKKKFDLSNKDDVLDNADIIYTRTKNKSMPKQMKPFTQENPDPKHPLWTDEMCETFKAWADAGGP</sequence>